<dbReference type="Pfam" id="PF01769">
    <property type="entry name" value="MgtE"/>
    <property type="match status" value="1"/>
</dbReference>
<keyword evidence="5 9" id="KW-0460">Magnesium</keyword>
<dbReference type="InterPro" id="IPR038076">
    <property type="entry name" value="MgtE_N_sf"/>
</dbReference>
<dbReference type="Gene3D" id="1.25.60.10">
    <property type="entry name" value="MgtE N-terminal domain-like"/>
    <property type="match status" value="1"/>
</dbReference>
<evidence type="ECO:0000256" key="9">
    <source>
        <dbReference type="RuleBase" id="RU362011"/>
    </source>
</evidence>
<evidence type="ECO:0000313" key="11">
    <source>
        <dbReference type="EMBL" id="QAY69723.1"/>
    </source>
</evidence>
<feature type="transmembrane region" description="Helical" evidence="9">
    <location>
        <begin position="287"/>
        <end position="307"/>
    </location>
</feature>
<comment type="subcellular location">
    <subcellularLocation>
        <location evidence="9">Cell membrane</location>
        <topology evidence="9">Multi-pass membrane protein</topology>
    </subcellularLocation>
    <subcellularLocation>
        <location evidence="1">Membrane</location>
        <topology evidence="1">Multi-pass membrane protein</topology>
    </subcellularLocation>
</comment>
<dbReference type="PROSITE" id="PS51371">
    <property type="entry name" value="CBS"/>
    <property type="match status" value="2"/>
</dbReference>
<feature type="transmembrane region" description="Helical" evidence="9">
    <location>
        <begin position="313"/>
        <end position="340"/>
    </location>
</feature>
<dbReference type="SMART" id="SM00116">
    <property type="entry name" value="CBS"/>
    <property type="match status" value="2"/>
</dbReference>
<dbReference type="Gene3D" id="1.10.357.20">
    <property type="entry name" value="SLC41 divalent cation transporters, integral membrane domain"/>
    <property type="match status" value="1"/>
</dbReference>
<organism evidence="11 12">
    <name type="scientific">Xylanimonas protaetiae</name>
    <dbReference type="NCBI Taxonomy" id="2509457"/>
    <lineage>
        <taxon>Bacteria</taxon>
        <taxon>Bacillati</taxon>
        <taxon>Actinomycetota</taxon>
        <taxon>Actinomycetes</taxon>
        <taxon>Micrococcales</taxon>
        <taxon>Promicromonosporaceae</taxon>
        <taxon>Xylanimonas</taxon>
    </lineage>
</organism>
<evidence type="ECO:0000256" key="6">
    <source>
        <dbReference type="ARBA" id="ARBA00022989"/>
    </source>
</evidence>
<dbReference type="GO" id="GO:0046872">
    <property type="term" value="F:metal ion binding"/>
    <property type="evidence" value="ECO:0007669"/>
    <property type="project" value="UniProtKB-KW"/>
</dbReference>
<dbReference type="GO" id="GO:0005886">
    <property type="term" value="C:plasma membrane"/>
    <property type="evidence" value="ECO:0007669"/>
    <property type="project" value="UniProtKB-SubCell"/>
</dbReference>
<dbReference type="AlphaFoldDB" id="A0A4P6F4S1"/>
<accession>A0A4P6F4S1</accession>
<sequence>MLMEAVARPDALTIVETLKAELAGAGAIETLKIMHSLPTDEQGVAFRLLAKDHALALFEQLDTDQQHRLLRSFTAEAATEVVEALAPDARVRLLDELPATVATRLIDALSPAEREATNTLMGYAPETAGRIMTPEFVSLRGTLTAAEALDRVRELADQKETIYTLYVTSPARVLEGVLSLRELLLADPDAVLADVMSRPVVSVVTDADQEKVAHLLQELDLLAVPVVDKERRLVGIVTVDDAIDILEQEATEDLYDNAGLADVTSGEADRSSVLISGSLWSIWKVRLPFLLITLVAGMLAGLVIEGFEEALESIAAVAVFIPLIMDMGGNVGTQSSTLFARGVALGHIHMSQFRRHFLKELRVGLSLGLLVGTISGVVAGVWQGLPLLGVAVGLALVAAMTLAALLGFLVPFVLIRLNIDQAAGSAPIITSIKDIAGLMIYFSFVSLFLAHLT</sequence>
<reference evidence="11 12" key="1">
    <citation type="submission" date="2019-01" db="EMBL/GenBank/DDBJ databases">
        <title>Genome sequencing of strain FW10M-9.</title>
        <authorList>
            <person name="Heo J."/>
            <person name="Kim S.-J."/>
            <person name="Kim J.-S."/>
            <person name="Hong S.-B."/>
            <person name="Kwon S.-W."/>
        </authorList>
    </citation>
    <scope>NUCLEOTIDE SEQUENCE [LARGE SCALE GENOMIC DNA]</scope>
    <source>
        <strain evidence="11 12">FW10M-9</strain>
    </source>
</reference>
<keyword evidence="9" id="KW-0479">Metal-binding</keyword>
<evidence type="ECO:0000259" key="10">
    <source>
        <dbReference type="PROSITE" id="PS51371"/>
    </source>
</evidence>
<dbReference type="InterPro" id="IPR000644">
    <property type="entry name" value="CBS_dom"/>
</dbReference>
<dbReference type="InterPro" id="IPR036739">
    <property type="entry name" value="SLC41_membr_dom_sf"/>
</dbReference>
<keyword evidence="3 9" id="KW-0813">Transport</keyword>
<feature type="transmembrane region" description="Helical" evidence="9">
    <location>
        <begin position="361"/>
        <end position="382"/>
    </location>
</feature>
<dbReference type="SUPFAM" id="SSF54631">
    <property type="entry name" value="CBS-domain pair"/>
    <property type="match status" value="1"/>
</dbReference>
<evidence type="ECO:0000256" key="2">
    <source>
        <dbReference type="ARBA" id="ARBA00009749"/>
    </source>
</evidence>
<keyword evidence="8" id="KW-0129">CBS domain</keyword>
<proteinExistence type="inferred from homology"/>
<feature type="transmembrane region" description="Helical" evidence="9">
    <location>
        <begin position="388"/>
        <end position="414"/>
    </location>
</feature>
<keyword evidence="9" id="KW-1003">Cell membrane</keyword>
<dbReference type="SUPFAM" id="SSF158791">
    <property type="entry name" value="MgtE N-terminal domain-like"/>
    <property type="match status" value="1"/>
</dbReference>
<dbReference type="InterPro" id="IPR006669">
    <property type="entry name" value="MgtE_transporter"/>
</dbReference>
<evidence type="ECO:0000256" key="1">
    <source>
        <dbReference type="ARBA" id="ARBA00004141"/>
    </source>
</evidence>
<comment type="similarity">
    <text evidence="2 9">Belongs to the SLC41A transporter family.</text>
</comment>
<gene>
    <name evidence="11" type="primary">mgtE</name>
    <name evidence="11" type="ORF">ET471_06440</name>
</gene>
<dbReference type="PANTHER" id="PTHR43773">
    <property type="entry name" value="MAGNESIUM TRANSPORTER MGTE"/>
    <property type="match status" value="1"/>
</dbReference>
<keyword evidence="4 9" id="KW-0812">Transmembrane</keyword>
<comment type="subunit">
    <text evidence="9">Homodimer.</text>
</comment>
<keyword evidence="12" id="KW-1185">Reference proteome</keyword>
<dbReference type="PANTHER" id="PTHR43773:SF1">
    <property type="entry name" value="MAGNESIUM TRANSPORTER MGTE"/>
    <property type="match status" value="1"/>
</dbReference>
<evidence type="ECO:0000256" key="3">
    <source>
        <dbReference type="ARBA" id="ARBA00022448"/>
    </source>
</evidence>
<evidence type="ECO:0000256" key="5">
    <source>
        <dbReference type="ARBA" id="ARBA00022842"/>
    </source>
</evidence>
<evidence type="ECO:0000313" key="12">
    <source>
        <dbReference type="Proteomes" id="UP000292118"/>
    </source>
</evidence>
<keyword evidence="7 9" id="KW-0472">Membrane</keyword>
<dbReference type="OrthoDB" id="9790355at2"/>
<dbReference type="CDD" id="cd04606">
    <property type="entry name" value="CBS_pair_Mg_transporter"/>
    <property type="match status" value="1"/>
</dbReference>
<dbReference type="SMART" id="SM00924">
    <property type="entry name" value="MgtE_N"/>
    <property type="match status" value="1"/>
</dbReference>
<feature type="domain" description="CBS" evidence="10">
    <location>
        <begin position="196"/>
        <end position="254"/>
    </location>
</feature>
<dbReference type="GO" id="GO:0015095">
    <property type="term" value="F:magnesium ion transmembrane transporter activity"/>
    <property type="evidence" value="ECO:0007669"/>
    <property type="project" value="UniProtKB-UniRule"/>
</dbReference>
<comment type="function">
    <text evidence="9">Acts as a magnesium transporter.</text>
</comment>
<dbReference type="InterPro" id="IPR006667">
    <property type="entry name" value="SLC41_membr_dom"/>
</dbReference>
<protein>
    <recommendedName>
        <fullName evidence="9">Magnesium transporter MgtE</fullName>
    </recommendedName>
</protein>
<dbReference type="NCBIfam" id="TIGR00400">
    <property type="entry name" value="mgtE"/>
    <property type="match status" value="1"/>
</dbReference>
<dbReference type="Proteomes" id="UP000292118">
    <property type="component" value="Chromosome"/>
</dbReference>
<dbReference type="Gene3D" id="3.10.580.10">
    <property type="entry name" value="CBS-domain"/>
    <property type="match status" value="1"/>
</dbReference>
<name>A0A4P6F4S1_9MICO</name>
<dbReference type="InterPro" id="IPR046342">
    <property type="entry name" value="CBS_dom_sf"/>
</dbReference>
<dbReference type="Pfam" id="PF03448">
    <property type="entry name" value="MgtE_N"/>
    <property type="match status" value="1"/>
</dbReference>
<dbReference type="KEGG" id="xya:ET471_06440"/>
<evidence type="ECO:0000256" key="8">
    <source>
        <dbReference type="PROSITE-ProRule" id="PRU00703"/>
    </source>
</evidence>
<evidence type="ECO:0000256" key="7">
    <source>
        <dbReference type="ARBA" id="ARBA00023136"/>
    </source>
</evidence>
<dbReference type="Pfam" id="PF00571">
    <property type="entry name" value="CBS"/>
    <property type="match status" value="2"/>
</dbReference>
<dbReference type="SUPFAM" id="SSF161093">
    <property type="entry name" value="MgtE membrane domain-like"/>
    <property type="match status" value="1"/>
</dbReference>
<dbReference type="EMBL" id="CP035493">
    <property type="protein sequence ID" value="QAY69723.1"/>
    <property type="molecule type" value="Genomic_DNA"/>
</dbReference>
<dbReference type="InterPro" id="IPR006668">
    <property type="entry name" value="Mg_transptr_MgtE_intracell_dom"/>
</dbReference>
<dbReference type="RefSeq" id="WP_129187114.1">
    <property type="nucleotide sequence ID" value="NZ_CP035493.1"/>
</dbReference>
<feature type="transmembrane region" description="Helical" evidence="9">
    <location>
        <begin position="435"/>
        <end position="452"/>
    </location>
</feature>
<keyword evidence="6 9" id="KW-1133">Transmembrane helix</keyword>
<feature type="domain" description="CBS" evidence="10">
    <location>
        <begin position="132"/>
        <end position="195"/>
    </location>
</feature>
<evidence type="ECO:0000256" key="4">
    <source>
        <dbReference type="ARBA" id="ARBA00022692"/>
    </source>
</evidence>